<dbReference type="PANTHER" id="PTHR37816:SF1">
    <property type="entry name" value="TOXIN"/>
    <property type="match status" value="1"/>
</dbReference>
<accession>A0A0D7BP41</accession>
<organism evidence="1 2">
    <name type="scientific">Cylindrobasidium torrendii FP15055 ss-10</name>
    <dbReference type="NCBI Taxonomy" id="1314674"/>
    <lineage>
        <taxon>Eukaryota</taxon>
        <taxon>Fungi</taxon>
        <taxon>Dikarya</taxon>
        <taxon>Basidiomycota</taxon>
        <taxon>Agaricomycotina</taxon>
        <taxon>Agaricomycetes</taxon>
        <taxon>Agaricomycetidae</taxon>
        <taxon>Agaricales</taxon>
        <taxon>Marasmiineae</taxon>
        <taxon>Physalacriaceae</taxon>
        <taxon>Cylindrobasidium</taxon>
    </lineage>
</organism>
<keyword evidence="2" id="KW-1185">Reference proteome</keyword>
<dbReference type="AlphaFoldDB" id="A0A0D7BP41"/>
<dbReference type="PANTHER" id="PTHR37816">
    <property type="entry name" value="YALI0E33011P"/>
    <property type="match status" value="1"/>
</dbReference>
<sequence length="198" mass="22864">MSSTTTDGIPPLYGDENGIYRIRIIGNSGKPTLSGRLSHLLGIPAVNLDTLHWRPDWQEAPDDEMKADIQRVIEANPQGWILDGNYTRILGDFALGHVTDIVFLDPPFWVYFPRLMWRTFKRLFRIAPPCAPGCEETFHEVFFSKLSILRWAWDNHGNARERGQELMKVHESRVHRLGGWGGETERWIQEVEELVRKA</sequence>
<dbReference type="Gene3D" id="3.40.50.300">
    <property type="entry name" value="P-loop containing nucleotide triphosphate hydrolases"/>
    <property type="match status" value="1"/>
</dbReference>
<evidence type="ECO:0008006" key="3">
    <source>
        <dbReference type="Google" id="ProtNLM"/>
    </source>
</evidence>
<dbReference type="EMBL" id="KN880445">
    <property type="protein sequence ID" value="KIY72313.1"/>
    <property type="molecule type" value="Genomic_DNA"/>
</dbReference>
<proteinExistence type="predicted"/>
<dbReference type="SUPFAM" id="SSF52540">
    <property type="entry name" value="P-loop containing nucleoside triphosphate hydrolases"/>
    <property type="match status" value="1"/>
</dbReference>
<protein>
    <recommendedName>
        <fullName evidence="3">Adenylate kinase</fullName>
    </recommendedName>
</protein>
<reference evidence="1 2" key="1">
    <citation type="journal article" date="2015" name="Fungal Genet. Biol.">
        <title>Evolution of novel wood decay mechanisms in Agaricales revealed by the genome sequences of Fistulina hepatica and Cylindrobasidium torrendii.</title>
        <authorList>
            <person name="Floudas D."/>
            <person name="Held B.W."/>
            <person name="Riley R."/>
            <person name="Nagy L.G."/>
            <person name="Koehler G."/>
            <person name="Ransdell A.S."/>
            <person name="Younus H."/>
            <person name="Chow J."/>
            <person name="Chiniquy J."/>
            <person name="Lipzen A."/>
            <person name="Tritt A."/>
            <person name="Sun H."/>
            <person name="Haridas S."/>
            <person name="LaButti K."/>
            <person name="Ohm R.A."/>
            <person name="Kues U."/>
            <person name="Blanchette R.A."/>
            <person name="Grigoriev I.V."/>
            <person name="Minto R.E."/>
            <person name="Hibbett D.S."/>
        </authorList>
    </citation>
    <scope>NUCLEOTIDE SEQUENCE [LARGE SCALE GENOMIC DNA]</scope>
    <source>
        <strain evidence="1 2">FP15055 ss-10</strain>
    </source>
</reference>
<evidence type="ECO:0000313" key="1">
    <source>
        <dbReference type="EMBL" id="KIY72313.1"/>
    </source>
</evidence>
<evidence type="ECO:0000313" key="2">
    <source>
        <dbReference type="Proteomes" id="UP000054007"/>
    </source>
</evidence>
<dbReference type="OrthoDB" id="65590at2759"/>
<dbReference type="Proteomes" id="UP000054007">
    <property type="component" value="Unassembled WGS sequence"/>
</dbReference>
<dbReference type="InterPro" id="IPR052922">
    <property type="entry name" value="Cytidylate_Kinase-2"/>
</dbReference>
<gene>
    <name evidence="1" type="ORF">CYLTODRAFT_388960</name>
</gene>
<dbReference type="InterPro" id="IPR027417">
    <property type="entry name" value="P-loop_NTPase"/>
</dbReference>
<name>A0A0D7BP41_9AGAR</name>